<dbReference type="InterPro" id="IPR019826">
    <property type="entry name" value="Carboxylesterase_B_AS"/>
</dbReference>
<dbReference type="PROSITE" id="PS00122">
    <property type="entry name" value="CARBOXYLESTERASE_B_1"/>
    <property type="match status" value="1"/>
</dbReference>
<feature type="chain" id="PRO_5040532990" description="Carboxylic ester hydrolase" evidence="4">
    <location>
        <begin position="18"/>
        <end position="524"/>
    </location>
</feature>
<dbReference type="PROSITE" id="PS01173">
    <property type="entry name" value="LIPASE_GDXG_HIS"/>
    <property type="match status" value="1"/>
</dbReference>
<feature type="signal peptide" evidence="4">
    <location>
        <begin position="1"/>
        <end position="17"/>
    </location>
</feature>
<dbReference type="SUPFAM" id="SSF53474">
    <property type="entry name" value="alpha/beta-Hydrolases"/>
    <property type="match status" value="1"/>
</dbReference>
<comment type="caution">
    <text evidence="6">The sequence shown here is derived from an EMBL/GenBank/DDBJ whole genome shotgun (WGS) entry which is preliminary data.</text>
</comment>
<gene>
    <name evidence="6" type="primary">patB-5</name>
    <name evidence="6" type="ORF">CGCSCA2_v001089</name>
</gene>
<keyword evidence="4" id="KW-0732">Signal</keyword>
<evidence type="ECO:0000256" key="1">
    <source>
        <dbReference type="ARBA" id="ARBA00005964"/>
    </source>
</evidence>
<dbReference type="Pfam" id="PF00135">
    <property type="entry name" value="COesterase"/>
    <property type="match status" value="1"/>
</dbReference>
<dbReference type="InterPro" id="IPR029058">
    <property type="entry name" value="AB_hydrolase_fold"/>
</dbReference>
<organism evidence="6 7">
    <name type="scientific">Colletotrichum siamense</name>
    <name type="common">Anthracnose fungus</name>
    <dbReference type="NCBI Taxonomy" id="690259"/>
    <lineage>
        <taxon>Eukaryota</taxon>
        <taxon>Fungi</taxon>
        <taxon>Dikarya</taxon>
        <taxon>Ascomycota</taxon>
        <taxon>Pezizomycotina</taxon>
        <taxon>Sordariomycetes</taxon>
        <taxon>Hypocreomycetidae</taxon>
        <taxon>Glomerellales</taxon>
        <taxon>Glomerellaceae</taxon>
        <taxon>Colletotrichum</taxon>
        <taxon>Colletotrichum gloeosporioides species complex</taxon>
    </lineage>
</organism>
<dbReference type="Gene3D" id="3.40.50.1820">
    <property type="entry name" value="alpha/beta hydrolase"/>
    <property type="match status" value="1"/>
</dbReference>
<evidence type="ECO:0000256" key="2">
    <source>
        <dbReference type="ARBA" id="ARBA00010515"/>
    </source>
</evidence>
<reference evidence="6" key="1">
    <citation type="submission" date="2019-06" db="EMBL/GenBank/DDBJ databases">
        <authorList>
            <person name="Gan P."/>
            <person name="Shirasu K."/>
        </authorList>
    </citation>
    <scope>NUCLEOTIDE SEQUENCE [LARGE SCALE GENOMIC DNA]</scope>
    <source>
        <strain evidence="6">CAD2</strain>
    </source>
</reference>
<dbReference type="AlphaFoldDB" id="A0A9P5F4M5"/>
<dbReference type="EC" id="3.1.1.-" evidence="4"/>
<evidence type="ECO:0000313" key="6">
    <source>
        <dbReference type="EMBL" id="KAF4865978.1"/>
    </source>
</evidence>
<feature type="domain" description="Carboxylesterase type B" evidence="5">
    <location>
        <begin position="19"/>
        <end position="424"/>
    </location>
</feature>
<keyword evidence="7" id="KW-1185">Reference proteome</keyword>
<evidence type="ECO:0000313" key="7">
    <source>
        <dbReference type="Proteomes" id="UP000711996"/>
    </source>
</evidence>
<evidence type="ECO:0000259" key="5">
    <source>
        <dbReference type="Pfam" id="PF00135"/>
    </source>
</evidence>
<dbReference type="EMBL" id="QPMT01000002">
    <property type="protein sequence ID" value="KAF4865978.1"/>
    <property type="molecule type" value="Genomic_DNA"/>
</dbReference>
<sequence>MRKFIAILLLIIGVAESRDNIVHLDYGSFLGHFNEQYNYTAWQKIPYAAPPTGQNRFRAPQPPIKQKGLYDSREKFSACPQGTSGGSEDCLYLGLFGRPWTEGQPLRHTVVVFHGGGFVGGSGSFGTPPTSYPILNVSEPDMMFVYPHYRLNAFGFLAGVQVENDPTAEFNVGLLDQRACLKWVQRYVRSFGGDPSSVTIWGQSAGGGSVIAQIIAKQERPLLFHKAAASSPFWPKVYRWNSTQAQGMYDDLASLTGCTGLNSLGCLRNISSRALQNASFAVQTQNLYTTSTYNWGPVLDDSFLPKSLSQRTDSPLSHLKTAFTVYTTHDAKKFIPTGLGKVAGDASSLFNSSNASFDQWLKGFLPGLSSKDRQQVRTQYPQDGSTETISYSNNFDRASLIYRDSVLACPALWISASARNEGWLTEYAVSPAGHAQDGWWWNSVTGKQYDDVLKYETYVGAFKSYFSTGDPNQHRLTELRGPPVLKRLAQQEWVVEDSGFRASDISQLQERCKFWRNVAGKIPL</sequence>
<dbReference type="Proteomes" id="UP000711996">
    <property type="component" value="Unassembled WGS sequence"/>
</dbReference>
<comment type="similarity">
    <text evidence="2">Belongs to the 'GDXG' lipolytic enzyme family.</text>
</comment>
<dbReference type="InterPro" id="IPR002018">
    <property type="entry name" value="CarbesteraseB"/>
</dbReference>
<evidence type="ECO:0000256" key="3">
    <source>
        <dbReference type="ARBA" id="ARBA00022801"/>
    </source>
</evidence>
<evidence type="ECO:0000256" key="4">
    <source>
        <dbReference type="RuleBase" id="RU361235"/>
    </source>
</evidence>
<dbReference type="InterPro" id="IPR050309">
    <property type="entry name" value="Type-B_Carboxylest/Lipase"/>
</dbReference>
<name>A0A9P5F4M5_COLSI</name>
<accession>A0A9P5F4M5</accession>
<proteinExistence type="inferred from homology"/>
<keyword evidence="3 4" id="KW-0378">Hydrolase</keyword>
<protein>
    <recommendedName>
        <fullName evidence="4">Carboxylic ester hydrolase</fullName>
        <ecNumber evidence="4">3.1.1.-</ecNumber>
    </recommendedName>
</protein>
<comment type="similarity">
    <text evidence="1 4">Belongs to the type-B carboxylesterase/lipase family.</text>
</comment>
<dbReference type="OrthoDB" id="408631at2759"/>
<dbReference type="PANTHER" id="PTHR11559">
    <property type="entry name" value="CARBOXYLESTERASE"/>
    <property type="match status" value="1"/>
</dbReference>
<dbReference type="GO" id="GO:0016787">
    <property type="term" value="F:hydrolase activity"/>
    <property type="evidence" value="ECO:0007669"/>
    <property type="project" value="UniProtKB-KW"/>
</dbReference>
<dbReference type="InterPro" id="IPR002168">
    <property type="entry name" value="Lipase_GDXG_HIS_AS"/>
</dbReference>